<protein>
    <submittedName>
        <fullName evidence="2">PEGA domain-containing protein</fullName>
    </submittedName>
</protein>
<name>A0A955IDA7_9BACT</name>
<reference evidence="2" key="1">
    <citation type="submission" date="2020-04" db="EMBL/GenBank/DDBJ databases">
        <authorList>
            <person name="Zhang T."/>
        </authorList>
    </citation>
    <scope>NUCLEOTIDE SEQUENCE</scope>
    <source>
        <strain evidence="2">HKST-UBA12</strain>
    </source>
</reference>
<dbReference type="AlphaFoldDB" id="A0A955IDA7"/>
<gene>
    <name evidence="2" type="ORF">KC640_03030</name>
</gene>
<evidence type="ECO:0000313" key="3">
    <source>
        <dbReference type="Proteomes" id="UP000760819"/>
    </source>
</evidence>
<dbReference type="EMBL" id="JAGQLI010000162">
    <property type="protein sequence ID" value="MCA9379378.1"/>
    <property type="molecule type" value="Genomic_DNA"/>
</dbReference>
<dbReference type="Pfam" id="PF08308">
    <property type="entry name" value="PEGA"/>
    <property type="match status" value="1"/>
</dbReference>
<sequence>MSRFTRLTILLLVGFLCALWSPWNSWNLSLPVLLGMEPAPEIGGLQVTSLAGDVVIYIDGFEMGQVASGESITISPIDPGERQIRLKRVSDVDNAYWEFNRLVKFESGIDVVIAYELGPTEEFSEGHVIYATKSPAVINGIKLNLDATVEGATVLLDGNEIGSTPLVSEVLSLDSQHTLKITKSGYEEQEFKLLPEDQADRDKVAGFNLNVTVNLFLQPLPTK</sequence>
<dbReference type="InterPro" id="IPR013229">
    <property type="entry name" value="PEGA"/>
</dbReference>
<comment type="caution">
    <text evidence="2">The sequence shown here is derived from an EMBL/GenBank/DDBJ whole genome shotgun (WGS) entry which is preliminary data.</text>
</comment>
<reference evidence="2" key="2">
    <citation type="journal article" date="2021" name="Microbiome">
        <title>Successional dynamics and alternative stable states in a saline activated sludge microbial community over 9 years.</title>
        <authorList>
            <person name="Wang Y."/>
            <person name="Ye J."/>
            <person name="Ju F."/>
            <person name="Liu L."/>
            <person name="Boyd J.A."/>
            <person name="Deng Y."/>
            <person name="Parks D.H."/>
            <person name="Jiang X."/>
            <person name="Yin X."/>
            <person name="Woodcroft B.J."/>
            <person name="Tyson G.W."/>
            <person name="Hugenholtz P."/>
            <person name="Polz M.F."/>
            <person name="Zhang T."/>
        </authorList>
    </citation>
    <scope>NUCLEOTIDE SEQUENCE</scope>
    <source>
        <strain evidence="2">HKST-UBA12</strain>
    </source>
</reference>
<feature type="domain" description="PEGA" evidence="1">
    <location>
        <begin position="143"/>
        <end position="189"/>
    </location>
</feature>
<evidence type="ECO:0000313" key="2">
    <source>
        <dbReference type="EMBL" id="MCA9379378.1"/>
    </source>
</evidence>
<proteinExistence type="predicted"/>
<dbReference type="Proteomes" id="UP000760819">
    <property type="component" value="Unassembled WGS sequence"/>
</dbReference>
<organism evidence="2 3">
    <name type="scientific">Candidatus Dojkabacteria bacterium</name>
    <dbReference type="NCBI Taxonomy" id="2099670"/>
    <lineage>
        <taxon>Bacteria</taxon>
        <taxon>Candidatus Dojkabacteria</taxon>
    </lineage>
</organism>
<evidence type="ECO:0000259" key="1">
    <source>
        <dbReference type="Pfam" id="PF08308"/>
    </source>
</evidence>
<accession>A0A955IDA7</accession>